<dbReference type="SUPFAM" id="SSF56784">
    <property type="entry name" value="HAD-like"/>
    <property type="match status" value="1"/>
</dbReference>
<dbReference type="InterPro" id="IPR023198">
    <property type="entry name" value="PGP-like_dom2"/>
</dbReference>
<dbReference type="OrthoDB" id="9803907at2"/>
<dbReference type="SFLD" id="SFLDG01129">
    <property type="entry name" value="C1.5:_HAD__Beta-PGM__Phosphata"/>
    <property type="match status" value="1"/>
</dbReference>
<dbReference type="EMBL" id="MZGV01000007">
    <property type="protein sequence ID" value="OPJ63780.1"/>
    <property type="molecule type" value="Genomic_DNA"/>
</dbReference>
<dbReference type="InterPro" id="IPR051540">
    <property type="entry name" value="S-2-haloacid_dehalogenase"/>
</dbReference>
<dbReference type="InterPro" id="IPR036412">
    <property type="entry name" value="HAD-like_sf"/>
</dbReference>
<dbReference type="Gene3D" id="1.10.150.240">
    <property type="entry name" value="Putative phosphatase, domain 2"/>
    <property type="match status" value="1"/>
</dbReference>
<dbReference type="PANTHER" id="PTHR43316">
    <property type="entry name" value="HYDROLASE, HALOACID DELAHOGENASE-RELATED"/>
    <property type="match status" value="1"/>
</dbReference>
<dbReference type="NCBIfam" id="TIGR01549">
    <property type="entry name" value="HAD-SF-IA-v1"/>
    <property type="match status" value="1"/>
</dbReference>
<gene>
    <name evidence="2" type="primary">gph_2</name>
    <name evidence="2" type="ORF">CLORY_09640</name>
</gene>
<dbReference type="SFLD" id="SFLDS00003">
    <property type="entry name" value="Haloacid_Dehalogenase"/>
    <property type="match status" value="1"/>
</dbReference>
<sequence>MKSPKMILFDYGHTLVYEPAEDHIKGAEAILSHATYNPKNITAEELNRRQKELFDEQSSVLRARDLEVMGQKLDMLLFEMLGLKFDLTPNELEYESWIATESIEPMEGIGEVLTYLNENGIRSGVISNMAHSEKVLARRINEILPMNKFEFILASSEYLYRKPHPHMFEVAISKSQLKPEDIWYCGDNIVFDVESSAACGMFPVWYESRIKCTYRKPFETEPECEHLHIRSWKELIKVLQLLSRKVLI</sequence>
<dbReference type="Pfam" id="PF13419">
    <property type="entry name" value="HAD_2"/>
    <property type="match status" value="1"/>
</dbReference>
<organism evidence="2 3">
    <name type="scientific">Clostridium oryzae</name>
    <dbReference type="NCBI Taxonomy" id="1450648"/>
    <lineage>
        <taxon>Bacteria</taxon>
        <taxon>Bacillati</taxon>
        <taxon>Bacillota</taxon>
        <taxon>Clostridia</taxon>
        <taxon>Eubacteriales</taxon>
        <taxon>Clostridiaceae</taxon>
        <taxon>Clostridium</taxon>
    </lineage>
</organism>
<name>A0A1V4IVC8_9CLOT</name>
<protein>
    <submittedName>
        <fullName evidence="2">Phosphoglycolate phosphatase</fullName>
        <ecNumber evidence="2">3.1.3.18</ecNumber>
    </submittedName>
</protein>
<dbReference type="Proteomes" id="UP000190080">
    <property type="component" value="Unassembled WGS sequence"/>
</dbReference>
<keyword evidence="1 2" id="KW-0378">Hydrolase</keyword>
<dbReference type="InterPro" id="IPR023214">
    <property type="entry name" value="HAD_sf"/>
</dbReference>
<proteinExistence type="predicted"/>
<evidence type="ECO:0000313" key="3">
    <source>
        <dbReference type="Proteomes" id="UP000190080"/>
    </source>
</evidence>
<dbReference type="GO" id="GO:0008967">
    <property type="term" value="F:phosphoglycolate phosphatase activity"/>
    <property type="evidence" value="ECO:0007669"/>
    <property type="project" value="UniProtKB-EC"/>
</dbReference>
<evidence type="ECO:0000256" key="1">
    <source>
        <dbReference type="ARBA" id="ARBA00022801"/>
    </source>
</evidence>
<dbReference type="AlphaFoldDB" id="A0A1V4IVC8"/>
<evidence type="ECO:0000313" key="2">
    <source>
        <dbReference type="EMBL" id="OPJ63780.1"/>
    </source>
</evidence>
<dbReference type="STRING" id="1450648.CLORY_09640"/>
<dbReference type="InterPro" id="IPR006439">
    <property type="entry name" value="HAD-SF_hydro_IA"/>
</dbReference>
<reference evidence="2 3" key="1">
    <citation type="submission" date="2017-03" db="EMBL/GenBank/DDBJ databases">
        <title>Genome sequence of Clostridium oryzae DSM 28571.</title>
        <authorList>
            <person name="Poehlein A."/>
            <person name="Daniel R."/>
        </authorList>
    </citation>
    <scope>NUCLEOTIDE SEQUENCE [LARGE SCALE GENOMIC DNA]</scope>
    <source>
        <strain evidence="2 3">DSM 28571</strain>
    </source>
</reference>
<dbReference type="InterPro" id="IPR041492">
    <property type="entry name" value="HAD_2"/>
</dbReference>
<dbReference type="RefSeq" id="WP_079422394.1">
    <property type="nucleotide sequence ID" value="NZ_MZGV01000007.1"/>
</dbReference>
<dbReference type="Gene3D" id="3.40.50.1000">
    <property type="entry name" value="HAD superfamily/HAD-like"/>
    <property type="match status" value="1"/>
</dbReference>
<comment type="caution">
    <text evidence="2">The sequence shown here is derived from an EMBL/GenBank/DDBJ whole genome shotgun (WGS) entry which is preliminary data.</text>
</comment>
<keyword evidence="3" id="KW-1185">Reference proteome</keyword>
<accession>A0A1V4IVC8</accession>
<dbReference type="EC" id="3.1.3.18" evidence="2"/>